<evidence type="ECO:0000256" key="4">
    <source>
        <dbReference type="RuleBase" id="RU367031"/>
    </source>
</evidence>
<dbReference type="Proteomes" id="UP000594263">
    <property type="component" value="Unplaced"/>
</dbReference>
<keyword evidence="1 4" id="KW-0805">Transcription regulation</keyword>
<keyword evidence="7" id="KW-1185">Reference proteome</keyword>
<dbReference type="InterPro" id="IPR005175">
    <property type="entry name" value="PPC_dom"/>
</dbReference>
<comment type="subcellular location">
    <subcellularLocation>
        <location evidence="4">Nucleus</location>
    </subcellularLocation>
</comment>
<dbReference type="EnsemblPlants" id="Kaladp0081s0004.1.v1.1">
    <property type="protein sequence ID" value="Kaladp0081s0004.1.v1.1"/>
    <property type="gene ID" value="Kaladp0081s0004.v1.1"/>
</dbReference>
<keyword evidence="2 4" id="KW-0238">DNA-binding</keyword>
<dbReference type="InterPro" id="IPR039605">
    <property type="entry name" value="AHL"/>
</dbReference>
<comment type="domain">
    <text evidence="4">The PPC domain mediates interactions between AHL proteins.</text>
</comment>
<dbReference type="GO" id="GO:0003680">
    <property type="term" value="F:minor groove of adenine-thymine-rich DNA binding"/>
    <property type="evidence" value="ECO:0007669"/>
    <property type="project" value="UniProtKB-UniRule"/>
</dbReference>
<dbReference type="SUPFAM" id="SSF117856">
    <property type="entry name" value="AF0104/ALDC/Ptd012-like"/>
    <property type="match status" value="1"/>
</dbReference>
<dbReference type="CDD" id="cd11378">
    <property type="entry name" value="DUF296"/>
    <property type="match status" value="1"/>
</dbReference>
<protein>
    <recommendedName>
        <fullName evidence="4">AT-hook motif nuclear-localized protein</fullName>
    </recommendedName>
</protein>
<dbReference type="AlphaFoldDB" id="A0A7N0US51"/>
<sequence length="98" mass="10232">MSFSLQHHRAVVCILSVSDGLISVATLAQPFTSGDTSTYEGIFEILSLSGSYVVITNSDGSRDTRGSLRVSFAALDSRLIGGKVAGRLIAASPVEVSL</sequence>
<reference evidence="6" key="1">
    <citation type="submission" date="2021-01" db="UniProtKB">
        <authorList>
            <consortium name="EnsemblPlants"/>
        </authorList>
    </citation>
    <scope>IDENTIFICATION</scope>
</reference>
<dbReference type="Gene3D" id="3.30.1330.80">
    <property type="entry name" value="Hypothetical protein, similar to alpha- acetolactate decarboxylase, domain 2"/>
    <property type="match status" value="1"/>
</dbReference>
<comment type="function">
    <text evidence="4">Transcription factor that specifically binds AT-rich DNA sequences related to the nuclear matrix attachment regions (MARs).</text>
</comment>
<evidence type="ECO:0000256" key="3">
    <source>
        <dbReference type="ARBA" id="ARBA00023163"/>
    </source>
</evidence>
<keyword evidence="3 4" id="KW-0804">Transcription</keyword>
<dbReference type="Gramene" id="Kaladp0081s0004.1.v1.1">
    <property type="protein sequence ID" value="Kaladp0081s0004.1.v1.1"/>
    <property type="gene ID" value="Kaladp0081s0004.v1.1"/>
</dbReference>
<dbReference type="PANTHER" id="PTHR31500">
    <property type="entry name" value="AT-HOOK MOTIF NUCLEAR-LOCALIZED PROTEIN 9"/>
    <property type="match status" value="1"/>
</dbReference>
<accession>A0A7N0US51</accession>
<evidence type="ECO:0000313" key="7">
    <source>
        <dbReference type="Proteomes" id="UP000594263"/>
    </source>
</evidence>
<dbReference type="PROSITE" id="PS51742">
    <property type="entry name" value="PPC"/>
    <property type="match status" value="1"/>
</dbReference>
<evidence type="ECO:0000259" key="5">
    <source>
        <dbReference type="PROSITE" id="PS51742"/>
    </source>
</evidence>
<proteinExistence type="predicted"/>
<evidence type="ECO:0000256" key="2">
    <source>
        <dbReference type="ARBA" id="ARBA00023125"/>
    </source>
</evidence>
<organism evidence="6 7">
    <name type="scientific">Kalanchoe fedtschenkoi</name>
    <name type="common">Lavender scallops</name>
    <name type="synonym">South American air plant</name>
    <dbReference type="NCBI Taxonomy" id="63787"/>
    <lineage>
        <taxon>Eukaryota</taxon>
        <taxon>Viridiplantae</taxon>
        <taxon>Streptophyta</taxon>
        <taxon>Embryophyta</taxon>
        <taxon>Tracheophyta</taxon>
        <taxon>Spermatophyta</taxon>
        <taxon>Magnoliopsida</taxon>
        <taxon>eudicotyledons</taxon>
        <taxon>Gunneridae</taxon>
        <taxon>Pentapetalae</taxon>
        <taxon>Saxifragales</taxon>
        <taxon>Crassulaceae</taxon>
        <taxon>Kalanchoe</taxon>
    </lineage>
</organism>
<keyword evidence="4" id="KW-0539">Nucleus</keyword>
<dbReference type="Pfam" id="PF03479">
    <property type="entry name" value="PCC"/>
    <property type="match status" value="1"/>
</dbReference>
<feature type="domain" description="PPC" evidence="5">
    <location>
        <begin position="1"/>
        <end position="98"/>
    </location>
</feature>
<dbReference type="PANTHER" id="PTHR31500:SF9">
    <property type="entry name" value="AT-HOOK MOTIF NUCLEAR-LOCALIZED PROTEIN 9"/>
    <property type="match status" value="1"/>
</dbReference>
<dbReference type="GO" id="GO:0005634">
    <property type="term" value="C:nucleus"/>
    <property type="evidence" value="ECO:0007669"/>
    <property type="project" value="UniProtKB-SubCell"/>
</dbReference>
<name>A0A7N0US51_KALFE</name>
<dbReference type="OMA" id="THEGQFR"/>
<evidence type="ECO:0000256" key="1">
    <source>
        <dbReference type="ARBA" id="ARBA00023015"/>
    </source>
</evidence>
<evidence type="ECO:0000313" key="6">
    <source>
        <dbReference type="EnsemblPlants" id="Kaladp0081s0004.1.v1.1"/>
    </source>
</evidence>